<dbReference type="InterPro" id="IPR010099">
    <property type="entry name" value="SDR39U1"/>
</dbReference>
<dbReference type="NCBIfam" id="TIGR01777">
    <property type="entry name" value="yfcH"/>
    <property type="match status" value="1"/>
</dbReference>
<dbReference type="PANTHER" id="PTHR11092:SF0">
    <property type="entry name" value="EPIMERASE FAMILY PROTEIN SDR39U1"/>
    <property type="match status" value="1"/>
</dbReference>
<organism evidence="4 5">
    <name type="scientific">Lederbergia wuyishanensis</name>
    <dbReference type="NCBI Taxonomy" id="1347903"/>
    <lineage>
        <taxon>Bacteria</taxon>
        <taxon>Bacillati</taxon>
        <taxon>Bacillota</taxon>
        <taxon>Bacilli</taxon>
        <taxon>Bacillales</taxon>
        <taxon>Bacillaceae</taxon>
        <taxon>Lederbergia</taxon>
    </lineage>
</organism>
<dbReference type="Proteomes" id="UP001232343">
    <property type="component" value="Unassembled WGS sequence"/>
</dbReference>
<keyword evidence="5" id="KW-1185">Reference proteome</keyword>
<dbReference type="CDD" id="cd05242">
    <property type="entry name" value="SDR_a8"/>
    <property type="match status" value="1"/>
</dbReference>
<evidence type="ECO:0000256" key="1">
    <source>
        <dbReference type="ARBA" id="ARBA00009353"/>
    </source>
</evidence>
<dbReference type="InterPro" id="IPR001509">
    <property type="entry name" value="Epimerase_deHydtase"/>
</dbReference>
<dbReference type="Pfam" id="PF01370">
    <property type="entry name" value="Epimerase"/>
    <property type="match status" value="1"/>
</dbReference>
<dbReference type="RefSeq" id="WP_244682060.1">
    <property type="nucleotide sequence ID" value="NZ_JALIRM010000009.1"/>
</dbReference>
<dbReference type="Gene3D" id="3.40.50.720">
    <property type="entry name" value="NAD(P)-binding Rossmann-like Domain"/>
    <property type="match status" value="1"/>
</dbReference>
<reference evidence="4 5" key="1">
    <citation type="submission" date="2023-07" db="EMBL/GenBank/DDBJ databases">
        <title>Genomic Encyclopedia of Type Strains, Phase IV (KMG-IV): sequencing the most valuable type-strain genomes for metagenomic binning, comparative biology and taxonomic classification.</title>
        <authorList>
            <person name="Goeker M."/>
        </authorList>
    </citation>
    <scope>NUCLEOTIDE SEQUENCE [LARGE SCALE GENOMIC DNA]</scope>
    <source>
        <strain evidence="4 5">DSM 27848</strain>
    </source>
</reference>
<gene>
    <name evidence="4" type="ORF">J2S14_004054</name>
</gene>
<feature type="domain" description="NAD-dependent epimerase/dehydratase" evidence="2">
    <location>
        <begin position="3"/>
        <end position="217"/>
    </location>
</feature>
<accession>A0ABU0DA17</accession>
<comment type="caution">
    <text evidence="4">The sequence shown here is derived from an EMBL/GenBank/DDBJ whole genome shotgun (WGS) entry which is preliminary data.</text>
</comment>
<dbReference type="Pfam" id="PF08338">
    <property type="entry name" value="DUF1731"/>
    <property type="match status" value="1"/>
</dbReference>
<evidence type="ECO:0000259" key="2">
    <source>
        <dbReference type="Pfam" id="PF01370"/>
    </source>
</evidence>
<evidence type="ECO:0000313" key="5">
    <source>
        <dbReference type="Proteomes" id="UP001232343"/>
    </source>
</evidence>
<sequence length="300" mass="33411">MHIVIAGGSGFVGKALQERLLKDGHEVTILTRNKEKVAEKNRLRAVEWLNPNSNPEKYLGNVDAIINIAGESINGFRWTKTKKKQIIESRIRTTREIVRIIGEMDPKPKVLVNGSAVGYYGMSDEDTFTEESKTEANDFLATVVRKWEEEAKQAEKFGVRTVYARLGVVLGKGGALPLMALPYKIGVGGPVGSGNQWVPWVHQDDVADLLLLAIENDSISGPLNVTAPNPVKNNEFGKTIGRVLHRPHWMPVPSFTMKMLLGEMSEMLLSGQCVIPRRALHSGYTYHYPELEQALENILR</sequence>
<protein>
    <submittedName>
        <fullName evidence="4">Uncharacterized protein (TIGR01777 family)</fullName>
    </submittedName>
</protein>
<dbReference type="EMBL" id="JAUSUO010000014">
    <property type="protein sequence ID" value="MDQ0345207.1"/>
    <property type="molecule type" value="Genomic_DNA"/>
</dbReference>
<name>A0ABU0DA17_9BACI</name>
<dbReference type="SUPFAM" id="SSF51735">
    <property type="entry name" value="NAD(P)-binding Rossmann-fold domains"/>
    <property type="match status" value="1"/>
</dbReference>
<dbReference type="InterPro" id="IPR013549">
    <property type="entry name" value="DUF1731"/>
</dbReference>
<dbReference type="InterPro" id="IPR036291">
    <property type="entry name" value="NAD(P)-bd_dom_sf"/>
</dbReference>
<proteinExistence type="inferred from homology"/>
<comment type="similarity">
    <text evidence="1">Belongs to the NAD(P)-dependent epimerase/dehydratase family. SDR39U1 subfamily.</text>
</comment>
<evidence type="ECO:0000313" key="4">
    <source>
        <dbReference type="EMBL" id="MDQ0345207.1"/>
    </source>
</evidence>
<feature type="domain" description="DUF1731" evidence="3">
    <location>
        <begin position="252"/>
        <end position="298"/>
    </location>
</feature>
<dbReference type="PANTHER" id="PTHR11092">
    <property type="entry name" value="SUGAR NUCLEOTIDE EPIMERASE RELATED"/>
    <property type="match status" value="1"/>
</dbReference>
<evidence type="ECO:0000259" key="3">
    <source>
        <dbReference type="Pfam" id="PF08338"/>
    </source>
</evidence>